<dbReference type="Proteomes" id="UP001732720">
    <property type="component" value="Chromosome 14"/>
</dbReference>
<feature type="region of interest" description="Disordered" evidence="2">
    <location>
        <begin position="1"/>
        <end position="29"/>
    </location>
</feature>
<comment type="similarity">
    <text evidence="1">Belongs to the FAM167 (SEC) family.</text>
</comment>
<dbReference type="GeneID" id="109678921"/>
<dbReference type="AlphaFoldDB" id="A0A8B7TSB3"/>
<dbReference type="RefSeq" id="XP_073911380.1">
    <property type="nucleotide sequence ID" value="XM_074055279.1"/>
</dbReference>
<dbReference type="Pfam" id="PF11652">
    <property type="entry name" value="FAM167"/>
    <property type="match status" value="1"/>
</dbReference>
<dbReference type="PANTHER" id="PTHR32289:SF3">
    <property type="entry name" value="PROTEIN FAM167A"/>
    <property type="match status" value="1"/>
</dbReference>
<evidence type="ECO:0000313" key="3">
    <source>
        <dbReference type="Ensembl" id="ENSCCNP00000016234.1"/>
    </source>
</evidence>
<evidence type="ECO:0000256" key="1">
    <source>
        <dbReference type="ARBA" id="ARBA00005489"/>
    </source>
</evidence>
<evidence type="ECO:0000313" key="5">
    <source>
        <dbReference type="RefSeq" id="XP_020009891.1"/>
    </source>
</evidence>
<feature type="region of interest" description="Disordered" evidence="2">
    <location>
        <begin position="55"/>
        <end position="110"/>
    </location>
</feature>
<dbReference type="InterPro" id="IPR051771">
    <property type="entry name" value="FAM167_domain"/>
</dbReference>
<gene>
    <name evidence="3 5" type="primary">Fam167a</name>
</gene>
<organism evidence="5">
    <name type="scientific">Castor canadensis</name>
    <name type="common">American beaver</name>
    <dbReference type="NCBI Taxonomy" id="51338"/>
    <lineage>
        <taxon>Eukaryota</taxon>
        <taxon>Metazoa</taxon>
        <taxon>Chordata</taxon>
        <taxon>Craniata</taxon>
        <taxon>Vertebrata</taxon>
        <taxon>Euteleostomi</taxon>
        <taxon>Mammalia</taxon>
        <taxon>Eutheria</taxon>
        <taxon>Euarchontoglires</taxon>
        <taxon>Glires</taxon>
        <taxon>Rodentia</taxon>
        <taxon>Castorimorpha</taxon>
        <taxon>Castoridae</taxon>
        <taxon>Castor</taxon>
    </lineage>
</organism>
<reference evidence="3" key="1">
    <citation type="submission" date="2023-09" db="UniProtKB">
        <authorList>
            <consortium name="Ensembl"/>
        </authorList>
    </citation>
    <scope>IDENTIFICATION</scope>
</reference>
<keyword evidence="4" id="KW-1185">Reference proteome</keyword>
<proteinExistence type="inferred from homology"/>
<dbReference type="RefSeq" id="XP_073911379.1">
    <property type="nucleotide sequence ID" value="XM_074055278.1"/>
</dbReference>
<dbReference type="PANTHER" id="PTHR32289">
    <property type="entry name" value="PROTEIN FAM167A"/>
    <property type="match status" value="1"/>
</dbReference>
<sequence>MSVTQIQIEEVAEEEGPAGATAPPDDHLRSLKALTEKLKLDTRRPSYLEWQARLEEHTWPSPRPAVEQEASLEQGEHGGGDPLLSLREPREHPPPAGSASQGDRPLSTGKLEGFQSIDEALTWLRKELAEMRLQDQQLARQLMRLRGDINKLKIEQTCRLHRRMLNDATYELEERDELSDLFCDSPLASSFSLSTPLKLIGVTKMNINSRRFSLC</sequence>
<dbReference type="KEGG" id="ccan:109678921"/>
<dbReference type="InterPro" id="IPR024280">
    <property type="entry name" value="FAM167"/>
</dbReference>
<dbReference type="OrthoDB" id="5965452at2759"/>
<protein>
    <submittedName>
        <fullName evidence="5">Protein FAM167A</fullName>
    </submittedName>
</protein>
<reference evidence="5" key="2">
    <citation type="submission" date="2025-04" db="UniProtKB">
        <authorList>
            <consortium name="RefSeq"/>
        </authorList>
    </citation>
    <scope>IDENTIFICATION</scope>
    <source>
        <tissue evidence="5">Leukocyte</tissue>
    </source>
</reference>
<dbReference type="RefSeq" id="XP_020009891.1">
    <property type="nucleotide sequence ID" value="XM_020154302.1"/>
</dbReference>
<evidence type="ECO:0000256" key="2">
    <source>
        <dbReference type="SAM" id="MobiDB-lite"/>
    </source>
</evidence>
<evidence type="ECO:0000313" key="4">
    <source>
        <dbReference type="Proteomes" id="UP001732720"/>
    </source>
</evidence>
<dbReference type="Ensembl" id="ENSCCNT00000021171.1">
    <property type="protein sequence ID" value="ENSCCNP00000016234.1"/>
    <property type="gene ID" value="ENSCCNG00000016555.1"/>
</dbReference>
<dbReference type="CTD" id="83648"/>
<name>A0A8B7TSB3_CASCN</name>
<dbReference type="RefSeq" id="XP_073911378.1">
    <property type="nucleotide sequence ID" value="XM_074055277.1"/>
</dbReference>
<accession>A0A8B7TSB3</accession>